<dbReference type="SUPFAM" id="SSF47413">
    <property type="entry name" value="lambda repressor-like DNA-binding domains"/>
    <property type="match status" value="1"/>
</dbReference>
<dbReference type="Proteomes" id="UP000516361">
    <property type="component" value="Chromosome"/>
</dbReference>
<dbReference type="Gene3D" id="1.10.260.40">
    <property type="entry name" value="lambda repressor-like DNA-binding domains"/>
    <property type="match status" value="1"/>
</dbReference>
<evidence type="ECO:0000313" key="3">
    <source>
        <dbReference type="Proteomes" id="UP000516361"/>
    </source>
</evidence>
<dbReference type="GO" id="GO:0003677">
    <property type="term" value="F:DNA binding"/>
    <property type="evidence" value="ECO:0007669"/>
    <property type="project" value="InterPro"/>
</dbReference>
<gene>
    <name evidence="2" type="ORF">OSSY52_02030</name>
</gene>
<dbReference type="InterPro" id="IPR010982">
    <property type="entry name" value="Lambda_DNA-bd_dom_sf"/>
</dbReference>
<evidence type="ECO:0000259" key="1">
    <source>
        <dbReference type="PROSITE" id="PS50943"/>
    </source>
</evidence>
<name>A0A7G1G7R9_9BACT</name>
<protein>
    <recommendedName>
        <fullName evidence="1">HTH cro/C1-type domain-containing protein</fullName>
    </recommendedName>
</protein>
<dbReference type="AlphaFoldDB" id="A0A7G1G7R9"/>
<sequence>MDDFIKEYKRRKDLYGLKDHEIAKKLSTGIKNIHRFEKGNYNPSYKFLSTLTKIMGGNLKILFDDKNTISFSNEVVNWFESISKKTNESYDEIAKNMLKGLFFIQRGKSLKEALKENYEVYKNVFESLEDTLLVDTHIKREDVKDYLYLLKNCTIDSIIKEKFEFKLKNHFDSYTFEKSKSTLTSNKITFSCTINLLNKEEIVGHIKTSYKILLNLNSKKIKDILKNKMLKDSYKNKIITKEILPEIKKSINVLLENF</sequence>
<organism evidence="2 3">
    <name type="scientific">Tepiditoga spiralis</name>
    <dbReference type="NCBI Taxonomy" id="2108365"/>
    <lineage>
        <taxon>Bacteria</taxon>
        <taxon>Thermotogati</taxon>
        <taxon>Thermotogota</taxon>
        <taxon>Thermotogae</taxon>
        <taxon>Petrotogales</taxon>
        <taxon>Petrotogaceae</taxon>
        <taxon>Tepiditoga</taxon>
    </lineage>
</organism>
<proteinExistence type="predicted"/>
<keyword evidence="3" id="KW-1185">Reference proteome</keyword>
<accession>A0A7G1G7R9</accession>
<dbReference type="PROSITE" id="PS50943">
    <property type="entry name" value="HTH_CROC1"/>
    <property type="match status" value="1"/>
</dbReference>
<reference evidence="2 3" key="1">
    <citation type="submission" date="2018-06" db="EMBL/GenBank/DDBJ databases">
        <title>Genome sequencing of Oceanotoga sp. sy52.</title>
        <authorList>
            <person name="Mori K."/>
        </authorList>
    </citation>
    <scope>NUCLEOTIDE SEQUENCE [LARGE SCALE GENOMIC DNA]</scope>
    <source>
        <strain evidence="3">sy52</strain>
    </source>
</reference>
<dbReference type="RefSeq" id="WP_190615198.1">
    <property type="nucleotide sequence ID" value="NZ_AP018712.1"/>
</dbReference>
<dbReference type="KEGG" id="ocy:OSSY52_02030"/>
<dbReference type="InParanoid" id="A0A7G1G7R9"/>
<dbReference type="InterPro" id="IPR001387">
    <property type="entry name" value="Cro/C1-type_HTH"/>
</dbReference>
<feature type="domain" description="HTH cro/C1-type" evidence="1">
    <location>
        <begin position="21"/>
        <end position="62"/>
    </location>
</feature>
<evidence type="ECO:0000313" key="2">
    <source>
        <dbReference type="EMBL" id="BBE30062.1"/>
    </source>
</evidence>
<dbReference type="EMBL" id="AP018712">
    <property type="protein sequence ID" value="BBE30062.1"/>
    <property type="molecule type" value="Genomic_DNA"/>
</dbReference>